<reference evidence="1" key="2">
    <citation type="submission" date="2020-05" db="UniProtKB">
        <authorList>
            <consortium name="EnsemblMetazoa"/>
        </authorList>
    </citation>
    <scope>IDENTIFICATION</scope>
    <source>
        <strain evidence="1">IAEA</strain>
    </source>
</reference>
<sequence length="72" mass="8481">MCLKTWIRSSQAGYVSKFELHQKPPINEKQYDIIGDTVLRLCEGLENESRKLPLDTKITFVVDMIREYSKYI</sequence>
<dbReference type="EMBL" id="JXJN01005218">
    <property type="status" value="NOT_ANNOTATED_CDS"/>
    <property type="molecule type" value="Genomic_DNA"/>
</dbReference>
<dbReference type="EnsemblMetazoa" id="GPPI011915-RA">
    <property type="protein sequence ID" value="GPPI011915-PA"/>
    <property type="gene ID" value="GPPI011915"/>
</dbReference>
<dbReference type="Proteomes" id="UP000092460">
    <property type="component" value="Unassembled WGS sequence"/>
</dbReference>
<organism evidence="1 2">
    <name type="scientific">Glossina palpalis gambiensis</name>
    <dbReference type="NCBI Taxonomy" id="67801"/>
    <lineage>
        <taxon>Eukaryota</taxon>
        <taxon>Metazoa</taxon>
        <taxon>Ecdysozoa</taxon>
        <taxon>Arthropoda</taxon>
        <taxon>Hexapoda</taxon>
        <taxon>Insecta</taxon>
        <taxon>Pterygota</taxon>
        <taxon>Neoptera</taxon>
        <taxon>Endopterygota</taxon>
        <taxon>Diptera</taxon>
        <taxon>Brachycera</taxon>
        <taxon>Muscomorpha</taxon>
        <taxon>Hippoboscoidea</taxon>
        <taxon>Glossinidae</taxon>
        <taxon>Glossina</taxon>
    </lineage>
</organism>
<proteinExistence type="predicted"/>
<name>A0A1B0AXC7_9MUSC</name>
<dbReference type="AlphaFoldDB" id="A0A1B0AXC7"/>
<evidence type="ECO:0000313" key="1">
    <source>
        <dbReference type="EnsemblMetazoa" id="GPPI011915-PA"/>
    </source>
</evidence>
<evidence type="ECO:0000313" key="2">
    <source>
        <dbReference type="Proteomes" id="UP000092460"/>
    </source>
</evidence>
<accession>A0A1B0AXC7</accession>
<dbReference type="VEuPathDB" id="VectorBase:GPPI011915"/>
<keyword evidence="2" id="KW-1185">Reference proteome</keyword>
<protein>
    <submittedName>
        <fullName evidence="1">Uncharacterized protein</fullName>
    </submittedName>
</protein>
<reference evidence="2" key="1">
    <citation type="submission" date="2015-01" db="EMBL/GenBank/DDBJ databases">
        <authorList>
            <person name="Aksoy S."/>
            <person name="Warren W."/>
            <person name="Wilson R.K."/>
        </authorList>
    </citation>
    <scope>NUCLEOTIDE SEQUENCE [LARGE SCALE GENOMIC DNA]</scope>
    <source>
        <strain evidence="2">IAEA</strain>
    </source>
</reference>